<reference evidence="1" key="1">
    <citation type="journal article" date="2021" name="Proc. Natl. Acad. Sci. U.S.A.">
        <title>A Catalog of Tens of Thousands of Viruses from Human Metagenomes Reveals Hidden Associations with Chronic Diseases.</title>
        <authorList>
            <person name="Tisza M.J."/>
            <person name="Buck C.B."/>
        </authorList>
    </citation>
    <scope>NUCLEOTIDE SEQUENCE</scope>
    <source>
        <strain evidence="1">CtaLC6</strain>
    </source>
</reference>
<proteinExistence type="predicted"/>
<evidence type="ECO:0000313" key="1">
    <source>
        <dbReference type="EMBL" id="DAD84276.1"/>
    </source>
</evidence>
<protein>
    <submittedName>
        <fullName evidence="1">Uncharacterized protein</fullName>
    </submittedName>
</protein>
<dbReference type="EMBL" id="BK014957">
    <property type="protein sequence ID" value="DAD84276.1"/>
    <property type="molecule type" value="Genomic_DNA"/>
</dbReference>
<organism evidence="1">
    <name type="scientific">Siphoviridae sp. ctaLC6</name>
    <dbReference type="NCBI Taxonomy" id="2826387"/>
    <lineage>
        <taxon>Viruses</taxon>
        <taxon>Duplodnaviria</taxon>
        <taxon>Heunggongvirae</taxon>
        <taxon>Uroviricota</taxon>
        <taxon>Caudoviricetes</taxon>
    </lineage>
</organism>
<accession>A0A8S5MPZ8</accession>
<name>A0A8S5MPZ8_9CAUD</name>
<sequence length="47" mass="5516">MEIIPACINCKHIKRQYGVLYCDVDKSRVEESDCCDGDNWNFESIFK</sequence>